<name>D7FQV5_ECTSI</name>
<dbReference type="EMBL" id="FN648386">
    <property type="protein sequence ID" value="CBJ30665.1"/>
    <property type="molecule type" value="Genomic_DNA"/>
</dbReference>
<dbReference type="InParanoid" id="D7FQV5"/>
<sequence length="188" mass="19542">MGGVLEEGPVVCASDLFGPLANETYVWAIGNYNFTQDVVDPRLCYDEDGADANTTHPAEVSAWLCDGRGSTTTTAAEDDDATGFTVWCGCATPAPTTAGNDGLRDFTLSPAPVALAAEPVHTSEDDGMPTPVIIVTAFAVFVVVAIVLAIAFEGLRKGLWMCISCKRESTSENIGVSSSVSSSRGQAA</sequence>
<accession>D7FQV5</accession>
<evidence type="ECO:0000256" key="1">
    <source>
        <dbReference type="SAM" id="Phobius"/>
    </source>
</evidence>
<evidence type="ECO:0000313" key="3">
    <source>
        <dbReference type="Proteomes" id="UP000002630"/>
    </source>
</evidence>
<keyword evidence="1" id="KW-1133">Transmembrane helix</keyword>
<protein>
    <submittedName>
        <fullName evidence="2">Uncharacterized protein</fullName>
    </submittedName>
</protein>
<dbReference type="EMBL" id="FN649740">
    <property type="protein sequence ID" value="CBJ30665.1"/>
    <property type="molecule type" value="Genomic_DNA"/>
</dbReference>
<organism evidence="2 3">
    <name type="scientific">Ectocarpus siliculosus</name>
    <name type="common">Brown alga</name>
    <name type="synonym">Conferva siliculosa</name>
    <dbReference type="NCBI Taxonomy" id="2880"/>
    <lineage>
        <taxon>Eukaryota</taxon>
        <taxon>Sar</taxon>
        <taxon>Stramenopiles</taxon>
        <taxon>Ochrophyta</taxon>
        <taxon>PX clade</taxon>
        <taxon>Phaeophyceae</taxon>
        <taxon>Ectocarpales</taxon>
        <taxon>Ectocarpaceae</taxon>
        <taxon>Ectocarpus</taxon>
    </lineage>
</organism>
<dbReference type="AlphaFoldDB" id="D7FQV5"/>
<reference evidence="2 3" key="1">
    <citation type="journal article" date="2010" name="Nature">
        <title>The Ectocarpus genome and the independent evolution of multicellularity in brown algae.</title>
        <authorList>
            <person name="Cock J.M."/>
            <person name="Sterck L."/>
            <person name="Rouze P."/>
            <person name="Scornet D."/>
            <person name="Allen A.E."/>
            <person name="Amoutzias G."/>
            <person name="Anthouard V."/>
            <person name="Artiguenave F."/>
            <person name="Aury J.M."/>
            <person name="Badger J.H."/>
            <person name="Beszteri B."/>
            <person name="Billiau K."/>
            <person name="Bonnet E."/>
            <person name="Bothwell J.H."/>
            <person name="Bowler C."/>
            <person name="Boyen C."/>
            <person name="Brownlee C."/>
            <person name="Carrano C.J."/>
            <person name="Charrier B."/>
            <person name="Cho G.Y."/>
            <person name="Coelho S.M."/>
            <person name="Collen J."/>
            <person name="Corre E."/>
            <person name="Da Silva C."/>
            <person name="Delage L."/>
            <person name="Delaroque N."/>
            <person name="Dittami S.M."/>
            <person name="Doulbeau S."/>
            <person name="Elias M."/>
            <person name="Farnham G."/>
            <person name="Gachon C.M."/>
            <person name="Gschloessl B."/>
            <person name="Heesch S."/>
            <person name="Jabbari K."/>
            <person name="Jubin C."/>
            <person name="Kawai H."/>
            <person name="Kimura K."/>
            <person name="Kloareg B."/>
            <person name="Kupper F.C."/>
            <person name="Lang D."/>
            <person name="Le Bail A."/>
            <person name="Leblanc C."/>
            <person name="Lerouge P."/>
            <person name="Lohr M."/>
            <person name="Lopez P.J."/>
            <person name="Martens C."/>
            <person name="Maumus F."/>
            <person name="Michel G."/>
            <person name="Miranda-Saavedra D."/>
            <person name="Morales J."/>
            <person name="Moreau H."/>
            <person name="Motomura T."/>
            <person name="Nagasato C."/>
            <person name="Napoli C.A."/>
            <person name="Nelson D.R."/>
            <person name="Nyvall-Collen P."/>
            <person name="Peters A.F."/>
            <person name="Pommier C."/>
            <person name="Potin P."/>
            <person name="Poulain J."/>
            <person name="Quesneville H."/>
            <person name="Read B."/>
            <person name="Rensing S.A."/>
            <person name="Ritter A."/>
            <person name="Rousvoal S."/>
            <person name="Samanta M."/>
            <person name="Samson G."/>
            <person name="Schroeder D.C."/>
            <person name="Segurens B."/>
            <person name="Strittmatter M."/>
            <person name="Tonon T."/>
            <person name="Tregear J.W."/>
            <person name="Valentin K."/>
            <person name="von Dassow P."/>
            <person name="Yamagishi T."/>
            <person name="Van de Peer Y."/>
            <person name="Wincker P."/>
        </authorList>
    </citation>
    <scope>NUCLEOTIDE SEQUENCE [LARGE SCALE GENOMIC DNA]</scope>
    <source>
        <strain evidence="3">Ec32 / CCAP1310/4</strain>
    </source>
</reference>
<keyword evidence="3" id="KW-1185">Reference proteome</keyword>
<dbReference type="Proteomes" id="UP000002630">
    <property type="component" value="Linkage Group LG15"/>
</dbReference>
<keyword evidence="1" id="KW-0812">Transmembrane</keyword>
<evidence type="ECO:0000313" key="2">
    <source>
        <dbReference type="EMBL" id="CBJ30665.1"/>
    </source>
</evidence>
<proteinExistence type="predicted"/>
<feature type="transmembrane region" description="Helical" evidence="1">
    <location>
        <begin position="132"/>
        <end position="152"/>
    </location>
</feature>
<gene>
    <name evidence="2" type="ORF">Esi_0209_0011</name>
</gene>
<keyword evidence="1" id="KW-0472">Membrane</keyword>